<feature type="transmembrane region" description="Helical" evidence="5">
    <location>
        <begin position="177"/>
        <end position="202"/>
    </location>
</feature>
<organism evidence="6 7">
    <name type="scientific">Candidatus Protochlamydia amoebophila</name>
    <dbReference type="NCBI Taxonomy" id="362787"/>
    <lineage>
        <taxon>Bacteria</taxon>
        <taxon>Pseudomonadati</taxon>
        <taxon>Chlamydiota</taxon>
        <taxon>Chlamydiia</taxon>
        <taxon>Parachlamydiales</taxon>
        <taxon>Parachlamydiaceae</taxon>
        <taxon>Candidatus Protochlamydia</taxon>
    </lineage>
</organism>
<comment type="similarity">
    <text evidence="5">Belongs to the 4-toluene sulfonate uptake permease (TSUP) (TC 2.A.102) family.</text>
</comment>
<feature type="transmembrane region" description="Helical" evidence="5">
    <location>
        <begin position="84"/>
        <end position="103"/>
    </location>
</feature>
<dbReference type="InterPro" id="IPR051598">
    <property type="entry name" value="TSUP/Inactive_protease-like"/>
</dbReference>
<dbReference type="GO" id="GO:0005886">
    <property type="term" value="C:plasma membrane"/>
    <property type="evidence" value="ECO:0007669"/>
    <property type="project" value="UniProtKB-SubCell"/>
</dbReference>
<protein>
    <recommendedName>
        <fullName evidence="5">Probable membrane transporter protein</fullName>
    </recommendedName>
</protein>
<dbReference type="PANTHER" id="PTHR43701:SF2">
    <property type="entry name" value="MEMBRANE TRANSPORTER PROTEIN YJNA-RELATED"/>
    <property type="match status" value="1"/>
</dbReference>
<evidence type="ECO:0000256" key="3">
    <source>
        <dbReference type="ARBA" id="ARBA00022989"/>
    </source>
</evidence>
<feature type="transmembrane region" description="Helical" evidence="5">
    <location>
        <begin position="109"/>
        <end position="124"/>
    </location>
</feature>
<evidence type="ECO:0000313" key="7">
    <source>
        <dbReference type="Proteomes" id="UP000031465"/>
    </source>
</evidence>
<proteinExistence type="inferred from homology"/>
<accession>A0A0C1JPE3</accession>
<feature type="transmembrane region" description="Helical" evidence="5">
    <location>
        <begin position="239"/>
        <end position="258"/>
    </location>
</feature>
<feature type="transmembrane region" description="Helical" evidence="5">
    <location>
        <begin position="144"/>
        <end position="171"/>
    </location>
</feature>
<keyword evidence="5" id="KW-1003">Cell membrane</keyword>
<evidence type="ECO:0000256" key="4">
    <source>
        <dbReference type="ARBA" id="ARBA00023136"/>
    </source>
</evidence>
<dbReference type="PANTHER" id="PTHR43701">
    <property type="entry name" value="MEMBRANE TRANSPORTER PROTEIN MJ0441-RELATED"/>
    <property type="match status" value="1"/>
</dbReference>
<comment type="subcellular location">
    <subcellularLocation>
        <location evidence="5">Cell membrane</location>
        <topology evidence="5">Multi-pass membrane protein</topology>
    </subcellularLocation>
    <subcellularLocation>
        <location evidence="1">Membrane</location>
        <topology evidence="1">Multi-pass membrane protein</topology>
    </subcellularLocation>
</comment>
<gene>
    <name evidence="6" type="ORF">DB44_BP00160</name>
</gene>
<dbReference type="Pfam" id="PF01925">
    <property type="entry name" value="TauE"/>
    <property type="match status" value="1"/>
</dbReference>
<reference evidence="6 7" key="1">
    <citation type="journal article" date="2014" name="Mol. Biol. Evol.">
        <title>Massive expansion of Ubiquitination-related gene families within the Chlamydiae.</title>
        <authorList>
            <person name="Domman D."/>
            <person name="Collingro A."/>
            <person name="Lagkouvardos I."/>
            <person name="Gehre L."/>
            <person name="Weinmaier T."/>
            <person name="Rattei T."/>
            <person name="Subtil A."/>
            <person name="Horn M."/>
        </authorList>
    </citation>
    <scope>NUCLEOTIDE SEQUENCE [LARGE SCALE GENOMIC DNA]</scope>
    <source>
        <strain evidence="6 7">EI2</strain>
    </source>
</reference>
<evidence type="ECO:0000256" key="5">
    <source>
        <dbReference type="RuleBase" id="RU363041"/>
    </source>
</evidence>
<evidence type="ECO:0000256" key="1">
    <source>
        <dbReference type="ARBA" id="ARBA00004141"/>
    </source>
</evidence>
<dbReference type="Proteomes" id="UP000031465">
    <property type="component" value="Unassembled WGS sequence"/>
</dbReference>
<feature type="transmembrane region" description="Helical" evidence="5">
    <location>
        <begin position="12"/>
        <end position="45"/>
    </location>
</feature>
<name>A0A0C1JPE3_9BACT</name>
<keyword evidence="4 5" id="KW-0472">Membrane</keyword>
<keyword evidence="2 5" id="KW-0812">Transmembrane</keyword>
<sequence length="262" mass="28185">MQYKGIKIQGKMILVFFGALAVGVSLGLLGSGGSIFTFPILILFLHRPDKLAVAESLAIVGVIALVGAIPYAIRQQVHWRTVGFFGLAGMVGSYIGACISHSISGRVQLFIFGSVMLIVAWIMLKDKKWFQRNKDTSHSTLVSLLSGFLLGQLTGCSGVGGGFIIVPILIIILNLSIYVAIGTSLMIIALNALTAFSQQAFLLQRSGMHVNWKVIALSSLFGVIGSLIGGTIVKYIPPVHLRKLFGTLMLPLGVYILIHSFR</sequence>
<comment type="caution">
    <text evidence="6">The sequence shown here is derived from an EMBL/GenBank/DDBJ whole genome shotgun (WGS) entry which is preliminary data.</text>
</comment>
<keyword evidence="3 5" id="KW-1133">Transmembrane helix</keyword>
<dbReference type="PATRIC" id="fig|362787.3.peg.622"/>
<dbReference type="AlphaFoldDB" id="A0A0C1JPE3"/>
<feature type="transmembrane region" description="Helical" evidence="5">
    <location>
        <begin position="214"/>
        <end position="233"/>
    </location>
</feature>
<evidence type="ECO:0000256" key="2">
    <source>
        <dbReference type="ARBA" id="ARBA00022692"/>
    </source>
</evidence>
<dbReference type="EMBL" id="JSAN01000038">
    <property type="protein sequence ID" value="KIC73085.1"/>
    <property type="molecule type" value="Genomic_DNA"/>
</dbReference>
<evidence type="ECO:0000313" key="6">
    <source>
        <dbReference type="EMBL" id="KIC73085.1"/>
    </source>
</evidence>
<dbReference type="InterPro" id="IPR002781">
    <property type="entry name" value="TM_pro_TauE-like"/>
</dbReference>
<feature type="transmembrane region" description="Helical" evidence="5">
    <location>
        <begin position="51"/>
        <end position="72"/>
    </location>
</feature>